<reference evidence="2" key="1">
    <citation type="submission" date="2022-10" db="EMBL/GenBank/DDBJ databases">
        <title>The complete genomes of actinobacterial strains from the NBC collection.</title>
        <authorList>
            <person name="Joergensen T.S."/>
            <person name="Alvarez Arevalo M."/>
            <person name="Sterndorff E.B."/>
            <person name="Faurdal D."/>
            <person name="Vuksanovic O."/>
            <person name="Mourched A.-S."/>
            <person name="Charusanti P."/>
            <person name="Shaw S."/>
            <person name="Blin K."/>
            <person name="Weber T."/>
        </authorList>
    </citation>
    <scope>NUCLEOTIDE SEQUENCE</scope>
    <source>
        <strain evidence="2">NBC_00248</strain>
    </source>
</reference>
<feature type="transmembrane region" description="Helical" evidence="1">
    <location>
        <begin position="54"/>
        <end position="72"/>
    </location>
</feature>
<dbReference type="RefSeq" id="WP_328965651.1">
    <property type="nucleotide sequence ID" value="NZ_CP108090.1"/>
</dbReference>
<keyword evidence="1" id="KW-1133">Transmembrane helix</keyword>
<protein>
    <recommendedName>
        <fullName evidence="4">Integral membrane protein</fullName>
    </recommendedName>
</protein>
<name>A0ABZ1TPK3_STRVG</name>
<organism evidence="2 3">
    <name type="scientific">Streptomyces virginiae</name>
    <name type="common">Streptomyces cinnamonensis</name>
    <dbReference type="NCBI Taxonomy" id="1961"/>
    <lineage>
        <taxon>Bacteria</taxon>
        <taxon>Bacillati</taxon>
        <taxon>Actinomycetota</taxon>
        <taxon>Actinomycetes</taxon>
        <taxon>Kitasatosporales</taxon>
        <taxon>Streptomycetaceae</taxon>
        <taxon>Streptomyces</taxon>
    </lineage>
</organism>
<evidence type="ECO:0008006" key="4">
    <source>
        <dbReference type="Google" id="ProtNLM"/>
    </source>
</evidence>
<proteinExistence type="predicted"/>
<accession>A0ABZ1TPK3</accession>
<evidence type="ECO:0000313" key="2">
    <source>
        <dbReference type="EMBL" id="WUQ17430.1"/>
    </source>
</evidence>
<keyword evidence="1" id="KW-0812">Transmembrane</keyword>
<dbReference type="EMBL" id="CP108090">
    <property type="protein sequence ID" value="WUQ17430.1"/>
    <property type="molecule type" value="Genomic_DNA"/>
</dbReference>
<keyword evidence="1" id="KW-0472">Membrane</keyword>
<evidence type="ECO:0000313" key="3">
    <source>
        <dbReference type="Proteomes" id="UP001432039"/>
    </source>
</evidence>
<gene>
    <name evidence="2" type="ORF">OG517_42010</name>
</gene>
<sequence length="170" mass="17505">MSRQGVARVYTSARRHPWVLGKLGDWTVPFGPYTPAQLVVLGGGAFALIKTYALWSWAGPVPVVLWIASVWAVRGAQIAGQNPFTALLGVLVLLARHPAGRVGGRIARDRRPSRLRCRFTLTPAVEPLVAAAAGKAPAVASAASVASLPVVAAAGSGLSRLLAGAGQGAV</sequence>
<evidence type="ECO:0000256" key="1">
    <source>
        <dbReference type="SAM" id="Phobius"/>
    </source>
</evidence>
<keyword evidence="3" id="KW-1185">Reference proteome</keyword>
<dbReference type="Proteomes" id="UP001432039">
    <property type="component" value="Chromosome"/>
</dbReference>
<feature type="transmembrane region" description="Helical" evidence="1">
    <location>
        <begin position="78"/>
        <end position="95"/>
    </location>
</feature>